<evidence type="ECO:0000313" key="2">
    <source>
        <dbReference type="EMBL" id="EGG42391.1"/>
    </source>
</evidence>
<reference evidence="2" key="1">
    <citation type="journal article" date="2011" name="PLoS ONE">
        <title>Genome of a low-salinity ammonia-oxidizing archaeon determined by single-cell and metagenomic analysis.</title>
        <authorList>
            <person name="Blainey P.C."/>
            <person name="Mosier A.C."/>
            <person name="Potanina A."/>
            <person name="Francis C.A."/>
            <person name="Quake S.R."/>
        </authorList>
    </citation>
    <scope>NUCLEOTIDE SEQUENCE [LARGE SCALE GENOMIC DNA]</scope>
    <source>
        <strain evidence="2">SFB1</strain>
    </source>
</reference>
<feature type="transmembrane region" description="Helical" evidence="1">
    <location>
        <begin position="40"/>
        <end position="56"/>
    </location>
</feature>
<accession>F3KJB3</accession>
<evidence type="ECO:0000256" key="1">
    <source>
        <dbReference type="SAM" id="Phobius"/>
    </source>
</evidence>
<comment type="caution">
    <text evidence="2">The sequence shown here is derived from an EMBL/GenBank/DDBJ whole genome shotgun (WGS) entry which is preliminary data.</text>
</comment>
<organism evidence="2">
    <name type="scientific">Candidatus Nitrosarchaeum limnium SFB1</name>
    <dbReference type="NCBI Taxonomy" id="886738"/>
    <lineage>
        <taxon>Archaea</taxon>
        <taxon>Nitrososphaerota</taxon>
        <taxon>Nitrososphaeria</taxon>
        <taxon>Nitrosopumilales</taxon>
        <taxon>Nitrosopumilaceae</taxon>
        <taxon>Nitrosarchaeum</taxon>
    </lineage>
</organism>
<dbReference type="HOGENOM" id="CLU_2893059_0_0_2"/>
<dbReference type="EMBL" id="AEGP01000029">
    <property type="protein sequence ID" value="EGG42391.1"/>
    <property type="molecule type" value="Genomic_DNA"/>
</dbReference>
<keyword evidence="1" id="KW-0812">Transmembrane</keyword>
<keyword evidence="1" id="KW-0472">Membrane</keyword>
<keyword evidence="1" id="KW-1133">Transmembrane helix</keyword>
<dbReference type="Proteomes" id="UP000004348">
    <property type="component" value="Chromosome"/>
</dbReference>
<proteinExistence type="predicted"/>
<protein>
    <submittedName>
        <fullName evidence="2">Uncharacterized protein</fullName>
    </submittedName>
</protein>
<sequence>MTRTTTTAIPTVIMTPNTINYVCILSIQTFFKLKISVNRFYIIGMFEVLLTPNFFFKSPFFI</sequence>
<name>F3KJB3_9ARCH</name>
<dbReference type="AlphaFoldDB" id="F3KJB3"/>
<gene>
    <name evidence="2" type="ORF">Nlim_0572</name>
</gene>